<dbReference type="InterPro" id="IPR039422">
    <property type="entry name" value="MarR/SlyA-like"/>
</dbReference>
<organism evidence="2 3">
    <name type="scientific">Glutamicibacter protophormiae</name>
    <name type="common">Brevibacterium protophormiae</name>
    <dbReference type="NCBI Taxonomy" id="37930"/>
    <lineage>
        <taxon>Bacteria</taxon>
        <taxon>Bacillati</taxon>
        <taxon>Actinomycetota</taxon>
        <taxon>Actinomycetes</taxon>
        <taxon>Micrococcales</taxon>
        <taxon>Micrococcaceae</taxon>
        <taxon>Glutamicibacter</taxon>
    </lineage>
</organism>
<reference evidence="2 3" key="1">
    <citation type="submission" date="2021-03" db="EMBL/GenBank/DDBJ databases">
        <title>Sequencing the genomes of 1000 actinobacteria strains.</title>
        <authorList>
            <person name="Klenk H.-P."/>
        </authorList>
    </citation>
    <scope>NUCLEOTIDE SEQUENCE [LARGE SCALE GENOMIC DNA]</scope>
    <source>
        <strain evidence="2 3">DSM 20168</strain>
    </source>
</reference>
<accession>A0ABS4XMQ5</accession>
<feature type="domain" description="HTH marR-type" evidence="1">
    <location>
        <begin position="1"/>
        <end position="137"/>
    </location>
</feature>
<keyword evidence="3" id="KW-1185">Reference proteome</keyword>
<dbReference type="GO" id="GO:0003677">
    <property type="term" value="F:DNA binding"/>
    <property type="evidence" value="ECO:0007669"/>
    <property type="project" value="UniProtKB-KW"/>
</dbReference>
<comment type="caution">
    <text evidence="2">The sequence shown here is derived from an EMBL/GenBank/DDBJ whole genome shotgun (WGS) entry which is preliminary data.</text>
</comment>
<dbReference type="SMART" id="SM00347">
    <property type="entry name" value="HTH_MARR"/>
    <property type="match status" value="1"/>
</dbReference>
<dbReference type="Proteomes" id="UP001195422">
    <property type="component" value="Unassembled WGS sequence"/>
</dbReference>
<dbReference type="PRINTS" id="PR00598">
    <property type="entry name" value="HTHMARR"/>
</dbReference>
<dbReference type="PANTHER" id="PTHR33164:SF57">
    <property type="entry name" value="MARR-FAMILY TRANSCRIPTIONAL REGULATOR"/>
    <property type="match status" value="1"/>
</dbReference>
<evidence type="ECO:0000313" key="2">
    <source>
        <dbReference type="EMBL" id="MBP2397791.1"/>
    </source>
</evidence>
<dbReference type="RefSeq" id="WP_229777317.1">
    <property type="nucleotide sequence ID" value="NZ_BMPH01000005.1"/>
</dbReference>
<sequence>MNIIKRRTADIEYEQMLLSRYFVAQHRKDHGLDRSAYLLLSQIDARGPMTIAELSAALRLDVSTLQRQVTAVVRDGLLERSLDPGGSAARKLIMTSHGRALLETDRQGYIRDLDAITADWSMEDVNTFAELLRRYNGAIEHFRDAKNSN</sequence>
<name>A0ABS4XMQ5_GLUPR</name>
<gene>
    <name evidence="2" type="ORF">JOF39_000872</name>
</gene>
<evidence type="ECO:0000259" key="1">
    <source>
        <dbReference type="PROSITE" id="PS50995"/>
    </source>
</evidence>
<dbReference type="PROSITE" id="PS50995">
    <property type="entry name" value="HTH_MARR_2"/>
    <property type="match status" value="1"/>
</dbReference>
<evidence type="ECO:0000313" key="3">
    <source>
        <dbReference type="Proteomes" id="UP001195422"/>
    </source>
</evidence>
<dbReference type="EMBL" id="JAGIOJ010000001">
    <property type="protein sequence ID" value="MBP2397791.1"/>
    <property type="molecule type" value="Genomic_DNA"/>
</dbReference>
<keyword evidence="2" id="KW-0238">DNA-binding</keyword>
<dbReference type="InterPro" id="IPR000835">
    <property type="entry name" value="HTH_MarR-typ"/>
</dbReference>
<dbReference type="InterPro" id="IPR036388">
    <property type="entry name" value="WH-like_DNA-bd_sf"/>
</dbReference>
<protein>
    <submittedName>
        <fullName evidence="2">DNA-binding MarR family transcriptional regulator</fullName>
    </submittedName>
</protein>
<dbReference type="SUPFAM" id="SSF46785">
    <property type="entry name" value="Winged helix' DNA-binding domain"/>
    <property type="match status" value="1"/>
</dbReference>
<dbReference type="Gene3D" id="1.10.10.10">
    <property type="entry name" value="Winged helix-like DNA-binding domain superfamily/Winged helix DNA-binding domain"/>
    <property type="match status" value="1"/>
</dbReference>
<dbReference type="Pfam" id="PF12802">
    <property type="entry name" value="MarR_2"/>
    <property type="match status" value="1"/>
</dbReference>
<dbReference type="InterPro" id="IPR036390">
    <property type="entry name" value="WH_DNA-bd_sf"/>
</dbReference>
<proteinExistence type="predicted"/>
<dbReference type="PANTHER" id="PTHR33164">
    <property type="entry name" value="TRANSCRIPTIONAL REGULATOR, MARR FAMILY"/>
    <property type="match status" value="1"/>
</dbReference>